<evidence type="ECO:0000313" key="2">
    <source>
        <dbReference type="EMBL" id="KQK06479.1"/>
    </source>
</evidence>
<evidence type="ECO:0000313" key="4">
    <source>
        <dbReference type="Proteomes" id="UP000008810"/>
    </source>
</evidence>
<keyword evidence="4" id="KW-1185">Reference proteome</keyword>
<gene>
    <name evidence="2" type="ORF">BRADI_2g26553v3</name>
</gene>
<feature type="transmembrane region" description="Helical" evidence="1">
    <location>
        <begin position="49"/>
        <end position="72"/>
    </location>
</feature>
<dbReference type="EMBL" id="CM000881">
    <property type="protein sequence ID" value="KQK06479.1"/>
    <property type="molecule type" value="Genomic_DNA"/>
</dbReference>
<sequence>MSGASTTRWERSNCLRLALCIQYCGLDSAVQTRLCACAIEAQIPVARSMSVYVCWSGLIYSPIFMVSVTCLVDRPVDRLD</sequence>
<dbReference type="Proteomes" id="UP000008810">
    <property type="component" value="Chromosome 2"/>
</dbReference>
<organism evidence="2">
    <name type="scientific">Brachypodium distachyon</name>
    <name type="common">Purple false brome</name>
    <name type="synonym">Trachynia distachya</name>
    <dbReference type="NCBI Taxonomy" id="15368"/>
    <lineage>
        <taxon>Eukaryota</taxon>
        <taxon>Viridiplantae</taxon>
        <taxon>Streptophyta</taxon>
        <taxon>Embryophyta</taxon>
        <taxon>Tracheophyta</taxon>
        <taxon>Spermatophyta</taxon>
        <taxon>Magnoliopsida</taxon>
        <taxon>Liliopsida</taxon>
        <taxon>Poales</taxon>
        <taxon>Poaceae</taxon>
        <taxon>BOP clade</taxon>
        <taxon>Pooideae</taxon>
        <taxon>Stipodae</taxon>
        <taxon>Brachypodieae</taxon>
        <taxon>Brachypodium</taxon>
    </lineage>
</organism>
<dbReference type="InParanoid" id="A0A0Q3G566"/>
<name>A0A0Q3G566_BRADI</name>
<reference evidence="2 3" key="1">
    <citation type="journal article" date="2010" name="Nature">
        <title>Genome sequencing and analysis of the model grass Brachypodium distachyon.</title>
        <authorList>
            <consortium name="International Brachypodium Initiative"/>
        </authorList>
    </citation>
    <scope>NUCLEOTIDE SEQUENCE [LARGE SCALE GENOMIC DNA]</scope>
    <source>
        <strain evidence="2 3">Bd21</strain>
    </source>
</reference>
<evidence type="ECO:0000256" key="1">
    <source>
        <dbReference type="SAM" id="Phobius"/>
    </source>
</evidence>
<dbReference type="Gramene" id="KQK06479">
    <property type="protein sequence ID" value="KQK06479"/>
    <property type="gene ID" value="BRADI_2g26553v3"/>
</dbReference>
<dbReference type="AlphaFoldDB" id="A0A0Q3G566"/>
<accession>A0A0Q3G566</accession>
<reference evidence="2" key="2">
    <citation type="submission" date="2017-06" db="EMBL/GenBank/DDBJ databases">
        <title>WGS assembly of Brachypodium distachyon.</title>
        <authorList>
            <consortium name="The International Brachypodium Initiative"/>
            <person name="Lucas S."/>
            <person name="Harmon-Smith M."/>
            <person name="Lail K."/>
            <person name="Tice H."/>
            <person name="Grimwood J."/>
            <person name="Bruce D."/>
            <person name="Barry K."/>
            <person name="Shu S."/>
            <person name="Lindquist E."/>
            <person name="Wang M."/>
            <person name="Pitluck S."/>
            <person name="Vogel J.P."/>
            <person name="Garvin D.F."/>
            <person name="Mockler T.C."/>
            <person name="Schmutz J."/>
            <person name="Rokhsar D."/>
            <person name="Bevan M.W."/>
        </authorList>
    </citation>
    <scope>NUCLEOTIDE SEQUENCE</scope>
    <source>
        <strain evidence="2">Bd21</strain>
    </source>
</reference>
<protein>
    <submittedName>
        <fullName evidence="2 3">Uncharacterized protein</fullName>
    </submittedName>
</protein>
<dbReference type="EnsemblPlants" id="KQK06479">
    <property type="protein sequence ID" value="KQK06479"/>
    <property type="gene ID" value="BRADI_2g26553v3"/>
</dbReference>
<evidence type="ECO:0000313" key="3">
    <source>
        <dbReference type="EnsemblPlants" id="KQK06479"/>
    </source>
</evidence>
<keyword evidence="1" id="KW-1133">Transmembrane helix</keyword>
<reference evidence="3" key="3">
    <citation type="submission" date="2018-08" db="UniProtKB">
        <authorList>
            <consortium name="EnsemblPlants"/>
        </authorList>
    </citation>
    <scope>IDENTIFICATION</scope>
    <source>
        <strain evidence="3">cv. Bd21</strain>
    </source>
</reference>
<proteinExistence type="predicted"/>
<keyword evidence="1" id="KW-0472">Membrane</keyword>
<keyword evidence="1" id="KW-0812">Transmembrane</keyword>